<keyword evidence="9" id="KW-0809">Transit peptide</keyword>
<feature type="region of interest" description="Disordered" evidence="12">
    <location>
        <begin position="918"/>
        <end position="937"/>
    </location>
</feature>
<evidence type="ECO:0000256" key="11">
    <source>
        <dbReference type="ARBA" id="ARBA00047984"/>
    </source>
</evidence>
<dbReference type="Proteomes" id="UP000756132">
    <property type="component" value="Chromosome 8"/>
</dbReference>
<dbReference type="SMART" id="SM00490">
    <property type="entry name" value="HELICc"/>
    <property type="match status" value="1"/>
</dbReference>
<dbReference type="PANTHER" id="PTHR12131">
    <property type="entry name" value="ATP-DEPENDENT RNA AND DNA HELICASE"/>
    <property type="match status" value="1"/>
</dbReference>
<dbReference type="InterPro" id="IPR027417">
    <property type="entry name" value="P-loop_NTPase"/>
</dbReference>
<dbReference type="InterPro" id="IPR041082">
    <property type="entry name" value="Suv3_C_1"/>
</dbReference>
<protein>
    <recommendedName>
        <fullName evidence="4">RNA helicase</fullName>
        <ecNumber evidence="4">3.6.4.13</ecNumber>
    </recommendedName>
</protein>
<dbReference type="InterPro" id="IPR001650">
    <property type="entry name" value="Helicase_C-like"/>
</dbReference>
<dbReference type="Pfam" id="PF12513">
    <property type="entry name" value="SUV3_C"/>
    <property type="match status" value="1"/>
</dbReference>
<dbReference type="Gene3D" id="1.20.272.40">
    <property type="match status" value="1"/>
</dbReference>
<dbReference type="GO" id="GO:0045025">
    <property type="term" value="C:mitochondrial degradosome"/>
    <property type="evidence" value="ECO:0007669"/>
    <property type="project" value="TreeGrafter"/>
</dbReference>
<comment type="cofactor">
    <cofactor evidence="2">
        <name>Mg(2+)</name>
        <dbReference type="ChEBI" id="CHEBI:18420"/>
    </cofactor>
</comment>
<dbReference type="GO" id="GO:0000965">
    <property type="term" value="P:mitochondrial RNA 3'-end processing"/>
    <property type="evidence" value="ECO:0007669"/>
    <property type="project" value="TreeGrafter"/>
</dbReference>
<dbReference type="PANTHER" id="PTHR12131:SF1">
    <property type="entry name" value="ATP-DEPENDENT RNA HELICASE SUPV3L1, MITOCHONDRIAL-RELATED"/>
    <property type="match status" value="1"/>
</dbReference>
<dbReference type="FunFam" id="1.20.272.40:FF:000002">
    <property type="entry name" value="ATP-dependent RNA helicase SUV3, mitochondrial"/>
    <property type="match status" value="1"/>
</dbReference>
<evidence type="ECO:0000256" key="1">
    <source>
        <dbReference type="ARBA" id="ARBA00001936"/>
    </source>
</evidence>
<reference evidence="14" key="1">
    <citation type="submission" date="2021-12" db="EMBL/GenBank/DDBJ databases">
        <authorList>
            <person name="Zaccaron A."/>
            <person name="Stergiopoulos I."/>
        </authorList>
    </citation>
    <scope>NUCLEOTIDE SEQUENCE</scope>
    <source>
        <strain evidence="14">Race5_Kim</strain>
    </source>
</reference>
<dbReference type="Pfam" id="PF00271">
    <property type="entry name" value="Helicase_C"/>
    <property type="match status" value="1"/>
</dbReference>
<dbReference type="InterPro" id="IPR050699">
    <property type="entry name" value="RNA-DNA_Helicase"/>
</dbReference>
<gene>
    <name evidence="14" type="ORF">CLAFUR5_11262</name>
</gene>
<evidence type="ECO:0000256" key="3">
    <source>
        <dbReference type="ARBA" id="ARBA00004173"/>
    </source>
</evidence>
<evidence type="ECO:0000313" key="14">
    <source>
        <dbReference type="EMBL" id="UJO20884.1"/>
    </source>
</evidence>
<dbReference type="GO" id="GO:0005524">
    <property type="term" value="F:ATP binding"/>
    <property type="evidence" value="ECO:0007669"/>
    <property type="project" value="UniProtKB-KW"/>
</dbReference>
<comment type="catalytic activity">
    <reaction evidence="11">
        <text>ATP + H2O = ADP + phosphate + H(+)</text>
        <dbReference type="Rhea" id="RHEA:13065"/>
        <dbReference type="ChEBI" id="CHEBI:15377"/>
        <dbReference type="ChEBI" id="CHEBI:15378"/>
        <dbReference type="ChEBI" id="CHEBI:30616"/>
        <dbReference type="ChEBI" id="CHEBI:43474"/>
        <dbReference type="ChEBI" id="CHEBI:456216"/>
        <dbReference type="EC" id="3.6.4.13"/>
    </reaction>
</comment>
<dbReference type="EC" id="3.6.4.13" evidence="4"/>
<dbReference type="GO" id="GO:0003724">
    <property type="term" value="F:RNA helicase activity"/>
    <property type="evidence" value="ECO:0007669"/>
    <property type="project" value="UniProtKB-EC"/>
</dbReference>
<dbReference type="CDD" id="cd18805">
    <property type="entry name" value="SF2_C_suv3"/>
    <property type="match status" value="1"/>
</dbReference>
<dbReference type="Pfam" id="PF22527">
    <property type="entry name" value="DEXQc_Suv3"/>
    <property type="match status" value="1"/>
</dbReference>
<keyword evidence="6" id="KW-0378">Hydrolase</keyword>
<reference evidence="14" key="2">
    <citation type="journal article" date="2022" name="Microb. Genom.">
        <title>A chromosome-scale genome assembly of the tomato pathogen Cladosporium fulvum reveals a compartmentalized genome architecture and the presence of a dispensable chromosome.</title>
        <authorList>
            <person name="Zaccaron A.Z."/>
            <person name="Chen L.H."/>
            <person name="Samaras A."/>
            <person name="Stergiopoulos I."/>
        </authorList>
    </citation>
    <scope>NUCLEOTIDE SEQUENCE</scope>
    <source>
        <strain evidence="14">Race5_Kim</strain>
    </source>
</reference>
<evidence type="ECO:0000313" key="15">
    <source>
        <dbReference type="Proteomes" id="UP000756132"/>
    </source>
</evidence>
<evidence type="ECO:0000256" key="9">
    <source>
        <dbReference type="ARBA" id="ARBA00022946"/>
    </source>
</evidence>
<evidence type="ECO:0000256" key="4">
    <source>
        <dbReference type="ARBA" id="ARBA00012552"/>
    </source>
</evidence>
<dbReference type="InterPro" id="IPR044774">
    <property type="entry name" value="Suv3_DEXQc"/>
</dbReference>
<evidence type="ECO:0000259" key="13">
    <source>
        <dbReference type="PROSITE" id="PS51194"/>
    </source>
</evidence>
<proteinExistence type="predicted"/>
<keyword evidence="7 14" id="KW-0347">Helicase</keyword>
<evidence type="ECO:0000256" key="10">
    <source>
        <dbReference type="ARBA" id="ARBA00023128"/>
    </source>
</evidence>
<dbReference type="Gene3D" id="1.20.58.1080">
    <property type="match status" value="1"/>
</dbReference>
<dbReference type="RefSeq" id="XP_047765250.1">
    <property type="nucleotide sequence ID" value="XM_047910410.1"/>
</dbReference>
<evidence type="ECO:0000256" key="8">
    <source>
        <dbReference type="ARBA" id="ARBA00022840"/>
    </source>
</evidence>
<feature type="region of interest" description="Disordered" evidence="12">
    <location>
        <begin position="29"/>
        <end position="102"/>
    </location>
</feature>
<dbReference type="Pfam" id="PF18147">
    <property type="entry name" value="Suv3_C_1"/>
    <property type="match status" value="1"/>
</dbReference>
<keyword evidence="10" id="KW-0496">Mitochondrion</keyword>
<feature type="region of interest" description="Disordered" evidence="12">
    <location>
        <begin position="826"/>
        <end position="912"/>
    </location>
</feature>
<dbReference type="GeneID" id="71991140"/>
<dbReference type="InterPro" id="IPR055206">
    <property type="entry name" value="DEXQc_SUV3"/>
</dbReference>
<dbReference type="KEGG" id="ffu:CLAFUR5_11262"/>
<feature type="compositionally biased region" description="Basic and acidic residues" evidence="12">
    <location>
        <begin position="900"/>
        <end position="912"/>
    </location>
</feature>
<comment type="cofactor">
    <cofactor evidence="1">
        <name>Mn(2+)</name>
        <dbReference type="ChEBI" id="CHEBI:29035"/>
    </cofactor>
</comment>
<comment type="subcellular location">
    <subcellularLocation>
        <location evidence="3">Mitochondrion</location>
    </subcellularLocation>
</comment>
<evidence type="ECO:0000256" key="12">
    <source>
        <dbReference type="SAM" id="MobiDB-lite"/>
    </source>
</evidence>
<organism evidence="14 15">
    <name type="scientific">Passalora fulva</name>
    <name type="common">Tomato leaf mold</name>
    <name type="synonym">Cladosporium fulvum</name>
    <dbReference type="NCBI Taxonomy" id="5499"/>
    <lineage>
        <taxon>Eukaryota</taxon>
        <taxon>Fungi</taxon>
        <taxon>Dikarya</taxon>
        <taxon>Ascomycota</taxon>
        <taxon>Pezizomycotina</taxon>
        <taxon>Dothideomycetes</taxon>
        <taxon>Dothideomycetidae</taxon>
        <taxon>Mycosphaerellales</taxon>
        <taxon>Mycosphaerellaceae</taxon>
        <taxon>Fulvia</taxon>
    </lineage>
</organism>
<dbReference type="SUPFAM" id="SSF52540">
    <property type="entry name" value="P-loop containing nucleoside triphosphate hydrolases"/>
    <property type="match status" value="1"/>
</dbReference>
<evidence type="ECO:0000256" key="5">
    <source>
        <dbReference type="ARBA" id="ARBA00022741"/>
    </source>
</evidence>
<name>A0A9Q8PEB6_PASFU</name>
<sequence length="937" mass="104104">MLISTRPANVCIRCAYRTRLLALQQRRLRSTHPDRDENSNGPILRYLDKDDGGHELRSGPPRGQFLPTDGLIRKHSGRPTRKYSGRGEVGRDDRRGGMGWGGREGENFREVLMARLNVIKDEVKDAPVLQQLAKDSKEEGNKQEGFGRIWSGFTTNLLNHEPRHRPFLGKPDGKDNVWEDLRNAYSTRSQRGLDDRIKYAFYGHVTGSRFTESDIRNQKTLADLRYPTEWYPATRLLHRTVHLHVGPTNSGKTYQALQRLEAAKSGVYAGPLRLLAHEVYSRMVAKGKPCSLVTGEERRAVDVGLKEDDDHTLSACTVEMVPLNKTIDVAVIDEIQMIGNPERGWAWTQALLGVKAKEVHLCGEARTVPLIKELCASVGDKLEIHRYERLSPLQMAETSLDGDMRKLRKGDCIVSFSVMGIHALRKQIEQSTGRKVATVYGSLPPETRAAQARLFNDPYNDYDFLVASDAVGMGLNLAIKRIIFETSSKFDGTQRRTLAIADIKQIAGRAGRFRTAAQASDTPASEQDLAAAKGEIAAGATFGKKYSDQDAPDNVGLVTTMERFDYPIVSAAMQSEPEPIMSAGLFPPASVLERFASYFPPGTPFSYILTRLHELSQMHKRFHLCGLRDQIWLADLIEPVKGLTVTDRNVICSSPAGKADEEMWRHLIPALARCIALQSGGDLYDIKEMPLEFLELEVSASRDYLRGLERLHKGVVNYLWLSYRMPGIFNTRKLAFHVKGLVEEKIEDVLSKFSFSETSRRKMAAKREKEILESMIVGGAEGAEGDVPSAHPSERYVGAQAETETQDQPVLDIEDEENKAEQKLAELAQNDPDTSKVEQTQELAPAPEEDATSGIAPDLEGQKILTSGGDHFSGEEELPFVEPDLPVSPEVDIKQSAPNVEDRGSGDIQDDNKVIEELTGHEEDVPQKSNEAAAGSG</sequence>
<evidence type="ECO:0000256" key="7">
    <source>
        <dbReference type="ARBA" id="ARBA00022806"/>
    </source>
</evidence>
<feature type="compositionally biased region" description="Basic and acidic residues" evidence="12">
    <location>
        <begin position="46"/>
        <end position="57"/>
    </location>
</feature>
<dbReference type="OrthoDB" id="6692397at2759"/>
<dbReference type="Gene3D" id="3.40.50.300">
    <property type="entry name" value="P-loop containing nucleotide triphosphate hydrolases"/>
    <property type="match status" value="2"/>
</dbReference>
<dbReference type="FunFam" id="3.40.50.300:FF:000269">
    <property type="entry name" value="ATP-dependent RNA helicase SUPV3L1, mitochondrial"/>
    <property type="match status" value="1"/>
</dbReference>
<feature type="compositionally biased region" description="Basic residues" evidence="12">
    <location>
        <begin position="73"/>
        <end position="84"/>
    </location>
</feature>
<dbReference type="GO" id="GO:0016787">
    <property type="term" value="F:hydrolase activity"/>
    <property type="evidence" value="ECO:0007669"/>
    <property type="project" value="UniProtKB-KW"/>
</dbReference>
<keyword evidence="5" id="KW-0547">Nucleotide-binding</keyword>
<accession>A0A9Q8PEB6</accession>
<dbReference type="PROSITE" id="PS51194">
    <property type="entry name" value="HELICASE_CTER"/>
    <property type="match status" value="1"/>
</dbReference>
<feature type="domain" description="Helicase C-terminal" evidence="13">
    <location>
        <begin position="399"/>
        <end position="552"/>
    </location>
</feature>
<dbReference type="InterPro" id="IPR022192">
    <property type="entry name" value="SUV3_C"/>
</dbReference>
<keyword evidence="15" id="KW-1185">Reference proteome</keyword>
<evidence type="ECO:0000256" key="6">
    <source>
        <dbReference type="ARBA" id="ARBA00022801"/>
    </source>
</evidence>
<keyword evidence="8" id="KW-0067">ATP-binding</keyword>
<dbReference type="CDD" id="cd17913">
    <property type="entry name" value="DEXQc_Suv3"/>
    <property type="match status" value="1"/>
</dbReference>
<dbReference type="AlphaFoldDB" id="A0A9Q8PEB6"/>
<evidence type="ECO:0000256" key="2">
    <source>
        <dbReference type="ARBA" id="ARBA00001946"/>
    </source>
</evidence>
<dbReference type="EMBL" id="CP090170">
    <property type="protein sequence ID" value="UJO20884.1"/>
    <property type="molecule type" value="Genomic_DNA"/>
</dbReference>